<name>A0A1A8QFW8_9TELE</name>
<dbReference type="AlphaFoldDB" id="A0A1A8QFW8"/>
<feature type="region of interest" description="Disordered" evidence="1">
    <location>
        <begin position="1"/>
        <end position="21"/>
    </location>
</feature>
<sequence>VSVTGAVRSCSGREGRRGCGSEVTDVKRSHVYDHSLLKTGRKICKKRSVLQKGCVFV</sequence>
<feature type="compositionally biased region" description="Basic and acidic residues" evidence="1">
    <location>
        <begin position="11"/>
        <end position="21"/>
    </location>
</feature>
<evidence type="ECO:0000313" key="2">
    <source>
        <dbReference type="EMBL" id="SBR92740.1"/>
    </source>
</evidence>
<accession>A0A1A8QFW8</accession>
<evidence type="ECO:0000256" key="1">
    <source>
        <dbReference type="SAM" id="MobiDB-lite"/>
    </source>
</evidence>
<reference evidence="2" key="1">
    <citation type="submission" date="2016-05" db="EMBL/GenBank/DDBJ databases">
        <authorList>
            <person name="Lavstsen T."/>
            <person name="Jespersen J.S."/>
        </authorList>
    </citation>
    <scope>NUCLEOTIDE SEQUENCE</scope>
    <source>
        <tissue evidence="2">Brain</tissue>
    </source>
</reference>
<gene>
    <name evidence="2" type="primary">Nfu_g_1_011939</name>
</gene>
<proteinExistence type="predicted"/>
<protein>
    <submittedName>
        <fullName evidence="2">Uncharacterized protein</fullName>
    </submittedName>
</protein>
<organism evidence="2">
    <name type="scientific">Nothobranchius rachovii</name>
    <name type="common">bluefin notho</name>
    <dbReference type="NCBI Taxonomy" id="451742"/>
    <lineage>
        <taxon>Eukaryota</taxon>
        <taxon>Metazoa</taxon>
        <taxon>Chordata</taxon>
        <taxon>Craniata</taxon>
        <taxon>Vertebrata</taxon>
        <taxon>Euteleostomi</taxon>
        <taxon>Actinopterygii</taxon>
        <taxon>Neopterygii</taxon>
        <taxon>Teleostei</taxon>
        <taxon>Neoteleostei</taxon>
        <taxon>Acanthomorphata</taxon>
        <taxon>Ovalentaria</taxon>
        <taxon>Atherinomorphae</taxon>
        <taxon>Cyprinodontiformes</taxon>
        <taxon>Nothobranchiidae</taxon>
        <taxon>Nothobranchius</taxon>
    </lineage>
</organism>
<dbReference type="EMBL" id="HAEH01011633">
    <property type="protein sequence ID" value="SBR92740.1"/>
    <property type="molecule type" value="Transcribed_RNA"/>
</dbReference>
<reference evidence="2" key="2">
    <citation type="submission" date="2016-06" db="EMBL/GenBank/DDBJ databases">
        <title>The genome of a short-lived fish provides insights into sex chromosome evolution and the genetic control of aging.</title>
        <authorList>
            <person name="Reichwald K."/>
            <person name="Felder M."/>
            <person name="Petzold A."/>
            <person name="Koch P."/>
            <person name="Groth M."/>
            <person name="Platzer M."/>
        </authorList>
    </citation>
    <scope>NUCLEOTIDE SEQUENCE</scope>
    <source>
        <tissue evidence="2">Brain</tissue>
    </source>
</reference>
<feature type="non-terminal residue" evidence="2">
    <location>
        <position position="1"/>
    </location>
</feature>
<feature type="non-terminal residue" evidence="2">
    <location>
        <position position="57"/>
    </location>
</feature>